<proteinExistence type="predicted"/>
<evidence type="ECO:0000313" key="9">
    <source>
        <dbReference type="Proteomes" id="UP000076857"/>
    </source>
</evidence>
<dbReference type="Proteomes" id="UP000076857">
    <property type="component" value="Chromosome"/>
</dbReference>
<dbReference type="PANTHER" id="PTHR44591:SF20">
    <property type="entry name" value="PROTEIN PILH"/>
    <property type="match status" value="1"/>
</dbReference>
<reference evidence="7 9" key="2">
    <citation type="submission" date="2016-04" db="EMBL/GenBank/DDBJ databases">
        <authorList>
            <person name="Qiu J."/>
        </authorList>
    </citation>
    <scope>NUCLEOTIDE SEQUENCE [LARGE SCALE GENOMIC DNA]</scope>
    <source>
        <strain evidence="7 9">JQ581</strain>
    </source>
</reference>
<evidence type="ECO:0000313" key="5">
    <source>
        <dbReference type="EMBL" id="KAF0256491.1"/>
    </source>
</evidence>
<protein>
    <submittedName>
        <fullName evidence="4">Chemotaxis protein CheY</fullName>
    </submittedName>
    <submittedName>
        <fullName evidence="5 6">Response regulator</fullName>
    </submittedName>
</protein>
<dbReference type="PROSITE" id="PS50110">
    <property type="entry name" value="RESPONSE_REGULATORY"/>
    <property type="match status" value="1"/>
</dbReference>
<dbReference type="Pfam" id="PF00072">
    <property type="entry name" value="Response_reg"/>
    <property type="match status" value="1"/>
</dbReference>
<name>A0A166KLL4_PSEPU</name>
<reference evidence="7 9" key="4">
    <citation type="submission" date="2020-04" db="EMBL/GenBank/DDBJ databases">
        <title>Complete genome sequence of Pseudomonas putida strain JQ581.</title>
        <authorList>
            <person name="Mu Y."/>
        </authorList>
    </citation>
    <scope>NUCLEOTIDE SEQUENCE [LARGE SCALE GENOMIC DNA]</scope>
    <source>
        <strain evidence="7 9">JQ581</strain>
    </source>
</reference>
<dbReference type="Proteomes" id="UP000218731">
    <property type="component" value="Chromosome 1"/>
</dbReference>
<dbReference type="EMBL" id="AP015029">
    <property type="protein sequence ID" value="BAW26043.1"/>
    <property type="molecule type" value="Genomic_DNA"/>
</dbReference>
<gene>
    <name evidence="6" type="primary">pilH</name>
    <name evidence="7" type="ORF">A3L25_028105</name>
    <name evidence="5" type="ORF">GN299_03105</name>
    <name evidence="8" type="ORF">ID616_27565</name>
    <name evidence="4" type="ORF">KF715C_ch54700</name>
    <name evidence="6" type="ORF">P3W50_17975</name>
</gene>
<feature type="modified residue" description="4-aspartylphosphate" evidence="2">
    <location>
        <position position="52"/>
    </location>
</feature>
<dbReference type="GeneID" id="45526535"/>
<evidence type="ECO:0000313" key="8">
    <source>
        <dbReference type="EMBL" id="QOC97751.1"/>
    </source>
</evidence>
<dbReference type="GO" id="GO:0000160">
    <property type="term" value="P:phosphorelay signal transduction system"/>
    <property type="evidence" value="ECO:0007669"/>
    <property type="project" value="InterPro"/>
</dbReference>
<dbReference type="Proteomes" id="UP001217741">
    <property type="component" value="Unassembled WGS sequence"/>
</dbReference>
<evidence type="ECO:0000313" key="7">
    <source>
        <dbReference type="EMBL" id="QJQ13088.1"/>
    </source>
</evidence>
<organism evidence="6 13">
    <name type="scientific">Pseudomonas putida</name>
    <name type="common">Arthrobacter siderocapsulatus</name>
    <dbReference type="NCBI Taxonomy" id="303"/>
    <lineage>
        <taxon>Bacteria</taxon>
        <taxon>Pseudomonadati</taxon>
        <taxon>Pseudomonadota</taxon>
        <taxon>Gammaproteobacteria</taxon>
        <taxon>Pseudomonadales</taxon>
        <taxon>Pseudomonadaceae</taxon>
        <taxon>Pseudomonas</taxon>
    </lineage>
</organism>
<dbReference type="EMBL" id="CP061723">
    <property type="protein sequence ID" value="QOC97751.1"/>
    <property type="molecule type" value="Genomic_DNA"/>
</dbReference>
<dbReference type="OrthoDB" id="9800897at2"/>
<dbReference type="EMBL" id="CP050951">
    <property type="protein sequence ID" value="QJQ13088.1"/>
    <property type="molecule type" value="Genomic_DNA"/>
</dbReference>
<reference evidence="8 12" key="5">
    <citation type="submission" date="2020-09" db="EMBL/GenBank/DDBJ databases">
        <title>Co-existence of a novel multidrug-resistance efflux pump with carbapenem resistance gene blaVIM-2 in one megaplasmid in Pseudomonas putida.</title>
        <authorList>
            <person name="Peng K."/>
            <person name="Li R."/>
        </authorList>
    </citation>
    <scope>NUCLEOTIDE SEQUENCE [LARGE SCALE GENOMIC DNA]</scope>
    <source>
        <strain evidence="8 12">ZXPA-20</strain>
    </source>
</reference>
<feature type="domain" description="Response regulatory" evidence="3">
    <location>
        <begin position="3"/>
        <end position="119"/>
    </location>
</feature>
<dbReference type="SMART" id="SM00448">
    <property type="entry name" value="REC"/>
    <property type="match status" value="1"/>
</dbReference>
<dbReference type="Proteomes" id="UP000516786">
    <property type="component" value="Chromosome"/>
</dbReference>
<dbReference type="PANTHER" id="PTHR44591">
    <property type="entry name" value="STRESS RESPONSE REGULATOR PROTEIN 1"/>
    <property type="match status" value="1"/>
</dbReference>
<evidence type="ECO:0000313" key="10">
    <source>
        <dbReference type="Proteomes" id="UP000218731"/>
    </source>
</evidence>
<accession>A0A166KLL4</accession>
<evidence type="ECO:0000256" key="1">
    <source>
        <dbReference type="ARBA" id="ARBA00022553"/>
    </source>
</evidence>
<evidence type="ECO:0000313" key="12">
    <source>
        <dbReference type="Proteomes" id="UP000516786"/>
    </source>
</evidence>
<dbReference type="EMBL" id="WOWR01000002">
    <property type="protein sequence ID" value="KAF0256491.1"/>
    <property type="molecule type" value="Genomic_DNA"/>
</dbReference>
<dbReference type="AlphaFoldDB" id="A0A166KLL4"/>
<dbReference type="Proteomes" id="UP000442695">
    <property type="component" value="Unassembled WGS sequence"/>
</dbReference>
<evidence type="ECO:0000313" key="6">
    <source>
        <dbReference type="EMBL" id="MDF3872341.1"/>
    </source>
</evidence>
<evidence type="ECO:0000313" key="4">
    <source>
        <dbReference type="EMBL" id="BAW26043.1"/>
    </source>
</evidence>
<reference evidence="5 11" key="3">
    <citation type="submission" date="2019-12" db="EMBL/GenBank/DDBJ databases">
        <authorList>
            <person name="Woiski C."/>
        </authorList>
    </citation>
    <scope>NUCLEOTIDE SEQUENCE [LARGE SCALE GENOMIC DNA]</scope>
    <source>
        <strain evidence="5 11">BOE100</strain>
    </source>
</reference>
<evidence type="ECO:0000259" key="3">
    <source>
        <dbReference type="PROSITE" id="PS50110"/>
    </source>
</evidence>
<evidence type="ECO:0000256" key="2">
    <source>
        <dbReference type="PROSITE-ProRule" id="PRU00169"/>
    </source>
</evidence>
<reference evidence="4 10" key="1">
    <citation type="submission" date="2015-11" db="EMBL/GenBank/DDBJ databases">
        <title>Complete genome sequencing of a biphenyl-degrading bacterium, Pseudomonas putida KF715 (=NBRC110667).</title>
        <authorList>
            <person name="Suenaga H."/>
            <person name="Fujihara N."/>
            <person name="Watanabe T."/>
            <person name="Hirose J."/>
            <person name="Kimura N."/>
            <person name="Yamazoe A."/>
            <person name="Hosoyama A."/>
            <person name="Shimodaira J."/>
            <person name="Furukawa K."/>
        </authorList>
    </citation>
    <scope>NUCLEOTIDE SEQUENCE [LARGE SCALE GENOMIC DNA]</scope>
    <source>
        <strain evidence="4 10">KF715</strain>
    </source>
</reference>
<dbReference type="EMBL" id="JARJLO010000276">
    <property type="protein sequence ID" value="MDF3872341.1"/>
    <property type="molecule type" value="Genomic_DNA"/>
</dbReference>
<reference evidence="6" key="6">
    <citation type="submission" date="2023-03" db="EMBL/GenBank/DDBJ databases">
        <title>Draft assemblies of triclosan tolerant bacteria isolated from returned activated sludge.</title>
        <authorList>
            <person name="Van Hamelsveld S."/>
        </authorList>
    </citation>
    <scope>NUCLEOTIDE SEQUENCE</scope>
    <source>
        <strain evidence="6">GW210012_S60</strain>
    </source>
</reference>
<dbReference type="InterPro" id="IPR011006">
    <property type="entry name" value="CheY-like_superfamily"/>
</dbReference>
<dbReference type="InterPro" id="IPR001789">
    <property type="entry name" value="Sig_transdc_resp-reg_receiver"/>
</dbReference>
<dbReference type="InterPro" id="IPR050595">
    <property type="entry name" value="Bact_response_regulator"/>
</dbReference>
<dbReference type="RefSeq" id="WP_016489541.1">
    <property type="nucleotide sequence ID" value="NZ_AP015029.1"/>
</dbReference>
<keyword evidence="1 2" id="KW-0597">Phosphoprotein</keyword>
<evidence type="ECO:0000313" key="11">
    <source>
        <dbReference type="Proteomes" id="UP000442695"/>
    </source>
</evidence>
<sequence length="121" mass="13221">MARVLIVDDSPTEMYKLAGWLEKHGHEVLKASNGADGVALARQAKPDAVLMDIVMPVLNGFQATRQLSKDPETSAIPVLVVTTKDQETDRIWAKRQGARGFVTKPVEEDDLIAKLKEVLGA</sequence>
<evidence type="ECO:0000313" key="13">
    <source>
        <dbReference type="Proteomes" id="UP001217741"/>
    </source>
</evidence>
<dbReference type="Gene3D" id="3.40.50.2300">
    <property type="match status" value="1"/>
</dbReference>
<dbReference type="SUPFAM" id="SSF52172">
    <property type="entry name" value="CheY-like"/>
    <property type="match status" value="1"/>
</dbReference>